<dbReference type="InterPro" id="IPR025345">
    <property type="entry name" value="DUF4249"/>
</dbReference>
<dbReference type="PROSITE" id="PS51257">
    <property type="entry name" value="PROKAR_LIPOPROTEIN"/>
    <property type="match status" value="1"/>
</dbReference>
<dbReference type="RefSeq" id="WP_283382633.1">
    <property type="nucleotide sequence ID" value="NZ_JASHIE010000012.1"/>
</dbReference>
<comment type="caution">
    <text evidence="2">The sequence shown here is derived from an EMBL/GenBank/DDBJ whole genome shotgun (WGS) entry which is preliminary data.</text>
</comment>
<feature type="region of interest" description="Disordered" evidence="1">
    <location>
        <begin position="347"/>
        <end position="379"/>
    </location>
</feature>
<evidence type="ECO:0000313" key="3">
    <source>
        <dbReference type="Proteomes" id="UP001225761"/>
    </source>
</evidence>
<keyword evidence="3" id="KW-1185">Reference proteome</keyword>
<reference evidence="2 3" key="1">
    <citation type="submission" date="2023-05" db="EMBL/GenBank/DDBJ databases">
        <title>Novel species of genus Flectobacillus isolated from stream in China.</title>
        <authorList>
            <person name="Lu H."/>
        </authorList>
    </citation>
    <scope>NUCLEOTIDE SEQUENCE [LARGE SCALE GENOMIC DNA]</scope>
    <source>
        <strain evidence="2 3">LFS242W</strain>
    </source>
</reference>
<dbReference type="Proteomes" id="UP001225761">
    <property type="component" value="Unassembled WGS sequence"/>
</dbReference>
<organism evidence="2 3">
    <name type="scientific">Flectobacillus rivi</name>
    <dbReference type="NCBI Taxonomy" id="2984209"/>
    <lineage>
        <taxon>Bacteria</taxon>
        <taxon>Pseudomonadati</taxon>
        <taxon>Bacteroidota</taxon>
        <taxon>Cytophagia</taxon>
        <taxon>Cytophagales</taxon>
        <taxon>Flectobacillaceae</taxon>
        <taxon>Flectobacillus</taxon>
    </lineage>
</organism>
<accession>A0ABT6Z581</accession>
<gene>
    <name evidence="2" type="ORF">QM481_17225</name>
</gene>
<evidence type="ECO:0000313" key="2">
    <source>
        <dbReference type="EMBL" id="MDI9876283.1"/>
    </source>
</evidence>
<protein>
    <submittedName>
        <fullName evidence="2">DUF4249 domain-containing protein</fullName>
    </submittedName>
</protein>
<dbReference type="Pfam" id="PF14054">
    <property type="entry name" value="DUF4249"/>
    <property type="match status" value="1"/>
</dbReference>
<sequence>MKKNYLRLYFWVVLIAVGLCSCVDPYEYDFEKDGKHLVVEGFLSDSQSAPDTIQVYFSNYSNNYSQILDADITKASILIEDTQQEIPLLIPQAGRLIPPKNFVFNPNYAYRLKFELSTGDKYQSTAEKITPTPPILKVKKQFNLQSKLSTDGKSYLSASELFVDFQDDPQVTNFYLWRYTHYEKLAFCKTCNNSVLDYGSQQCGPAPRALQNRMYFDYPCESSCFAILHSPIVMVQDDRASQGKLIQDKLVAQIPYYNDYGCLVDIEQISVSLEVYKFNQLVRQLSQGTGGLADTPPSAIIGNIQNLTNPDEKVVGYFGVANIQKRSYWLDRTDATGPMALILGHTISEEPSNPPTRPPSAKCVPSATRTPFQPKGWQL</sequence>
<evidence type="ECO:0000256" key="1">
    <source>
        <dbReference type="SAM" id="MobiDB-lite"/>
    </source>
</evidence>
<dbReference type="EMBL" id="JASHIE010000012">
    <property type="protein sequence ID" value="MDI9876283.1"/>
    <property type="molecule type" value="Genomic_DNA"/>
</dbReference>
<proteinExistence type="predicted"/>
<name>A0ABT6Z581_9BACT</name>